<dbReference type="InterPro" id="IPR007290">
    <property type="entry name" value="Arv1"/>
</dbReference>
<comment type="function">
    <text evidence="10">Mediator of sterol homeostasis involved in sterol uptake, trafficking and distribution into membranes.</text>
</comment>
<dbReference type="EMBL" id="MBFS01001091">
    <property type="protein sequence ID" value="PVV01423.1"/>
    <property type="molecule type" value="Genomic_DNA"/>
</dbReference>
<dbReference type="PANTHER" id="PTHR14467">
    <property type="entry name" value="ARV1"/>
    <property type="match status" value="1"/>
</dbReference>
<gene>
    <name evidence="11" type="ORF">BB560_004157</name>
</gene>
<dbReference type="GO" id="GO:0032541">
    <property type="term" value="C:cortical endoplasmic reticulum"/>
    <property type="evidence" value="ECO:0007669"/>
    <property type="project" value="TreeGrafter"/>
</dbReference>
<keyword evidence="10" id="KW-0746">Sphingolipid metabolism</keyword>
<keyword evidence="7 10" id="KW-0445">Lipid transport</keyword>
<dbReference type="GO" id="GO:0097036">
    <property type="term" value="P:regulation of plasma membrane sterol distribution"/>
    <property type="evidence" value="ECO:0007669"/>
    <property type="project" value="UniProtKB-UniRule"/>
</dbReference>
<evidence type="ECO:0000256" key="5">
    <source>
        <dbReference type="ARBA" id="ARBA00022824"/>
    </source>
</evidence>
<dbReference type="GO" id="GO:0016125">
    <property type="term" value="P:sterol metabolic process"/>
    <property type="evidence" value="ECO:0007669"/>
    <property type="project" value="UniProtKB-UniRule"/>
</dbReference>
<evidence type="ECO:0000256" key="6">
    <source>
        <dbReference type="ARBA" id="ARBA00022989"/>
    </source>
</evidence>
<dbReference type="GO" id="GO:0005789">
    <property type="term" value="C:endoplasmic reticulum membrane"/>
    <property type="evidence" value="ECO:0007669"/>
    <property type="project" value="UniProtKB-SubCell"/>
</dbReference>
<keyword evidence="5 10" id="KW-0256">Endoplasmic reticulum</keyword>
<dbReference type="GO" id="GO:0032366">
    <property type="term" value="P:intracellular sterol transport"/>
    <property type="evidence" value="ECO:0007669"/>
    <property type="project" value="UniProtKB-UniRule"/>
</dbReference>
<organism evidence="11 12">
    <name type="scientific">Smittium megazygosporum</name>
    <dbReference type="NCBI Taxonomy" id="133381"/>
    <lineage>
        <taxon>Eukaryota</taxon>
        <taxon>Fungi</taxon>
        <taxon>Fungi incertae sedis</taxon>
        <taxon>Zoopagomycota</taxon>
        <taxon>Kickxellomycotina</taxon>
        <taxon>Harpellomycetes</taxon>
        <taxon>Harpellales</taxon>
        <taxon>Legeriomycetaceae</taxon>
        <taxon>Smittium</taxon>
    </lineage>
</organism>
<feature type="transmembrane region" description="Helical" evidence="10">
    <location>
        <begin position="175"/>
        <end position="195"/>
    </location>
</feature>
<comment type="function">
    <text evidence="10">Regulates also the sphingolipid metabolism.</text>
</comment>
<evidence type="ECO:0000256" key="7">
    <source>
        <dbReference type="ARBA" id="ARBA00023055"/>
    </source>
</evidence>
<evidence type="ECO:0000313" key="12">
    <source>
        <dbReference type="Proteomes" id="UP000245609"/>
    </source>
</evidence>
<keyword evidence="10" id="KW-0333">Golgi apparatus</keyword>
<comment type="caution">
    <text evidence="11">The sequence shown here is derived from an EMBL/GenBank/DDBJ whole genome shotgun (WGS) entry which is preliminary data.</text>
</comment>
<keyword evidence="3 10" id="KW-0813">Transport</keyword>
<keyword evidence="6 10" id="KW-1133">Transmembrane helix</keyword>
<evidence type="ECO:0000313" key="11">
    <source>
        <dbReference type="EMBL" id="PVV01423.1"/>
    </source>
</evidence>
<evidence type="ECO:0000256" key="1">
    <source>
        <dbReference type="ARBA" id="ARBA00004477"/>
    </source>
</evidence>
<evidence type="ECO:0000256" key="8">
    <source>
        <dbReference type="ARBA" id="ARBA00023098"/>
    </source>
</evidence>
<evidence type="ECO:0000256" key="2">
    <source>
        <dbReference type="ARBA" id="ARBA00009187"/>
    </source>
</evidence>
<reference evidence="11 12" key="1">
    <citation type="journal article" date="2018" name="MBio">
        <title>Comparative Genomics Reveals the Core Gene Toolbox for the Fungus-Insect Symbiosis.</title>
        <authorList>
            <person name="Wang Y."/>
            <person name="Stata M."/>
            <person name="Wang W."/>
            <person name="Stajich J.E."/>
            <person name="White M.M."/>
            <person name="Moncalvo J.M."/>
        </authorList>
    </citation>
    <scope>NUCLEOTIDE SEQUENCE [LARGE SCALE GENOMIC DNA]</scope>
    <source>
        <strain evidence="11 12">SC-DP-2</strain>
    </source>
</reference>
<dbReference type="OrthoDB" id="2192830at2759"/>
<keyword evidence="8 10" id="KW-0443">Lipid metabolism</keyword>
<dbReference type="PANTHER" id="PTHR14467:SF0">
    <property type="entry name" value="PROTEIN ARV1"/>
    <property type="match status" value="1"/>
</dbReference>
<dbReference type="STRING" id="133381.A0A2T9Z9Y7"/>
<sequence>MNKYSLENNTSDKKKHKGVKKYVCIECGTPASSLYTEYSKETIKLTQCENCHSFVDKYVEHDLIIIFIDIILYNSQVYRHLLINKENFRMNVLEKNVVKIMILLIMFNVYISWYRLEEGGKARGQEYMFFGQNIPFVYQYISIFSLCIIDFFAYIFGTVAALVIIQRSVALLERYVVQITFVFVLDVDFLTLLIYM</sequence>
<comment type="similarity">
    <text evidence="2 10">Belongs to the ARV1 family.</text>
</comment>
<evidence type="ECO:0000256" key="3">
    <source>
        <dbReference type="ARBA" id="ARBA00022448"/>
    </source>
</evidence>
<proteinExistence type="inferred from homology"/>
<name>A0A2T9Z9Y7_9FUNG</name>
<dbReference type="Pfam" id="PF04161">
    <property type="entry name" value="Arv1"/>
    <property type="match status" value="1"/>
</dbReference>
<accession>A0A2T9Z9Y7</accession>
<protein>
    <recommendedName>
        <fullName evidence="10">Protein ARV</fullName>
    </recommendedName>
</protein>
<keyword evidence="9 10" id="KW-0472">Membrane</keyword>
<dbReference type="GO" id="GO:0000139">
    <property type="term" value="C:Golgi membrane"/>
    <property type="evidence" value="ECO:0007669"/>
    <property type="project" value="UniProtKB-SubCell"/>
</dbReference>
<dbReference type="GO" id="GO:0006665">
    <property type="term" value="P:sphingolipid metabolic process"/>
    <property type="evidence" value="ECO:0007669"/>
    <property type="project" value="UniProtKB-UniRule"/>
</dbReference>
<evidence type="ECO:0000256" key="10">
    <source>
        <dbReference type="RuleBase" id="RU368065"/>
    </source>
</evidence>
<comment type="subcellular location">
    <subcellularLocation>
        <location evidence="1 10">Endoplasmic reticulum membrane</location>
        <topology evidence="1 10">Multi-pass membrane protein</topology>
    </subcellularLocation>
    <subcellularLocation>
        <location evidence="10">Golgi apparatus membrane</location>
        <topology evidence="10">Multi-pass membrane protein</topology>
    </subcellularLocation>
</comment>
<dbReference type="Proteomes" id="UP000245609">
    <property type="component" value="Unassembled WGS sequence"/>
</dbReference>
<feature type="transmembrane region" description="Helical" evidence="10">
    <location>
        <begin position="136"/>
        <end position="163"/>
    </location>
</feature>
<evidence type="ECO:0000256" key="4">
    <source>
        <dbReference type="ARBA" id="ARBA00022692"/>
    </source>
</evidence>
<keyword evidence="12" id="KW-1185">Reference proteome</keyword>
<dbReference type="AlphaFoldDB" id="A0A2T9Z9Y7"/>
<evidence type="ECO:0000256" key="9">
    <source>
        <dbReference type="ARBA" id="ARBA00023136"/>
    </source>
</evidence>
<keyword evidence="4 10" id="KW-0812">Transmembrane</keyword>
<feature type="transmembrane region" description="Helical" evidence="10">
    <location>
        <begin position="97"/>
        <end position="116"/>
    </location>
</feature>